<comment type="function">
    <text evidence="5">Catalyzes the two-step NADP-dependent conversion of GDP-4-dehydro-6-deoxy-D-mannose to GDP-fucose, involving an epimerase and a reductase reaction.</text>
</comment>
<evidence type="ECO:0000313" key="7">
    <source>
        <dbReference type="EMBL" id="PLW77843.1"/>
    </source>
</evidence>
<evidence type="ECO:0000313" key="8">
    <source>
        <dbReference type="Proteomes" id="UP000234881"/>
    </source>
</evidence>
<dbReference type="GO" id="GO:0042351">
    <property type="term" value="P:'de novo' GDP-L-fucose biosynthetic process"/>
    <property type="evidence" value="ECO:0007669"/>
    <property type="project" value="UniProtKB-UniRule"/>
</dbReference>
<dbReference type="PANTHER" id="PTHR43238:SF1">
    <property type="entry name" value="GDP-L-FUCOSE SYNTHASE"/>
    <property type="match status" value="1"/>
</dbReference>
<comment type="pathway">
    <text evidence="5">Nucleotide-sugar biosynthesis; GDP-L-fucose biosynthesis via de novo pathway; GDP-L-fucose from GDP-alpha-D-mannose: step 2/2.</text>
</comment>
<dbReference type="Pfam" id="PF01370">
    <property type="entry name" value="Epimerase"/>
    <property type="match status" value="1"/>
</dbReference>
<feature type="binding site" evidence="5">
    <location>
        <begin position="7"/>
        <end position="13"/>
    </location>
    <ligand>
        <name>NADP(+)</name>
        <dbReference type="ChEBI" id="CHEBI:58349"/>
    </ligand>
</feature>
<keyword evidence="4 5" id="KW-0413">Isomerase</keyword>
<dbReference type="Proteomes" id="UP000234881">
    <property type="component" value="Unassembled WGS sequence"/>
</dbReference>
<dbReference type="OrthoDB" id="9811425at2"/>
<comment type="similarity">
    <text evidence="1 5">Belongs to the NAD(P)-dependent epimerase/dehydratase family. Fucose synthase subfamily.</text>
</comment>
<feature type="site" description="Important for catalytic activity" evidence="5">
    <location>
        <position position="105"/>
    </location>
</feature>
<organism evidence="7 8">
    <name type="scientific">Cohaesibacter celericrescens</name>
    <dbReference type="NCBI Taxonomy" id="2067669"/>
    <lineage>
        <taxon>Bacteria</taxon>
        <taxon>Pseudomonadati</taxon>
        <taxon>Pseudomonadota</taxon>
        <taxon>Alphaproteobacteria</taxon>
        <taxon>Hyphomicrobiales</taxon>
        <taxon>Cohaesibacteraceae</taxon>
    </lineage>
</organism>
<dbReference type="UniPathway" id="UPA00128">
    <property type="reaction ID" value="UER00191"/>
</dbReference>
<feature type="binding site" evidence="5">
    <location>
        <begin position="101"/>
        <end position="104"/>
    </location>
    <ligand>
        <name>NADP(+)</name>
        <dbReference type="ChEBI" id="CHEBI:58349"/>
    </ligand>
</feature>
<feature type="domain" description="NAD-dependent epimerase/dehydratase" evidence="6">
    <location>
        <begin position="3"/>
        <end position="235"/>
    </location>
</feature>
<evidence type="ECO:0000259" key="6">
    <source>
        <dbReference type="Pfam" id="PF01370"/>
    </source>
</evidence>
<keyword evidence="2 5" id="KW-0521">NADP</keyword>
<feature type="binding site" evidence="5">
    <location>
        <position position="206"/>
    </location>
    <ligand>
        <name>substrate</name>
    </ligand>
</feature>
<feature type="binding site" evidence="5">
    <location>
        <position position="176"/>
    </location>
    <ligand>
        <name>NADP(+)</name>
        <dbReference type="ChEBI" id="CHEBI:58349"/>
    </ligand>
</feature>
<feature type="site" description="Important for catalytic activity" evidence="5">
    <location>
        <position position="103"/>
    </location>
</feature>
<evidence type="ECO:0000256" key="1">
    <source>
        <dbReference type="ARBA" id="ARBA00005959"/>
    </source>
</evidence>
<dbReference type="AlphaFoldDB" id="A0A2N5XTL5"/>
<dbReference type="Gene3D" id="3.40.50.720">
    <property type="entry name" value="NAD(P)-binding Rossmann-like Domain"/>
    <property type="match status" value="1"/>
</dbReference>
<keyword evidence="5" id="KW-0511">Multifunctional enzyme</keyword>
<dbReference type="InterPro" id="IPR001509">
    <property type="entry name" value="Epimerase_deHydtase"/>
</dbReference>
<feature type="binding site" evidence="5">
    <location>
        <position position="199"/>
    </location>
    <ligand>
        <name>substrate</name>
    </ligand>
</feature>
<keyword evidence="3 5" id="KW-0560">Oxidoreductase</keyword>
<dbReference type="SUPFAM" id="SSF51735">
    <property type="entry name" value="NAD(P)-binding Rossmann-fold domains"/>
    <property type="match status" value="1"/>
</dbReference>
<dbReference type="RefSeq" id="WP_101533216.1">
    <property type="nucleotide sequence ID" value="NZ_JBFHIU010000024.1"/>
</dbReference>
<accession>A0A2N5XTL5</accession>
<dbReference type="PANTHER" id="PTHR43238">
    <property type="entry name" value="GDP-L-FUCOSE SYNTHASE"/>
    <property type="match status" value="1"/>
</dbReference>
<evidence type="ECO:0000256" key="2">
    <source>
        <dbReference type="ARBA" id="ARBA00022857"/>
    </source>
</evidence>
<comment type="caution">
    <text evidence="5">Lacks conserved residue(s) required for the propagation of feature annotation.</text>
</comment>
<gene>
    <name evidence="5" type="primary">fcl</name>
    <name evidence="7" type="ORF">C0081_07595</name>
</gene>
<evidence type="ECO:0000256" key="4">
    <source>
        <dbReference type="ARBA" id="ARBA00023235"/>
    </source>
</evidence>
<dbReference type="InterPro" id="IPR028614">
    <property type="entry name" value="GDP_fucose/colitose_synth"/>
</dbReference>
<comment type="caution">
    <text evidence="7">The sequence shown here is derived from an EMBL/GenBank/DDBJ whole genome shotgun (WGS) entry which is preliminary data.</text>
</comment>
<evidence type="ECO:0000256" key="5">
    <source>
        <dbReference type="HAMAP-Rule" id="MF_00956"/>
    </source>
</evidence>
<dbReference type="Gene3D" id="3.90.25.10">
    <property type="entry name" value="UDP-galactose 4-epimerase, domain 1"/>
    <property type="match status" value="1"/>
</dbReference>
<evidence type="ECO:0000256" key="3">
    <source>
        <dbReference type="ARBA" id="ARBA00023002"/>
    </source>
</evidence>
<feature type="active site" description="Proton donor/acceptor" evidence="5">
    <location>
        <position position="132"/>
    </location>
</feature>
<protein>
    <recommendedName>
        <fullName evidence="5">GDP-L-fucose synthase</fullName>
        <ecNumber evidence="5">1.1.1.271</ecNumber>
    </recommendedName>
    <alternativeName>
        <fullName evidence="5">GDP-4-keto-6-deoxy-D-mannose-3,5-epimerase-4-reductase</fullName>
    </alternativeName>
</protein>
<feature type="binding site" evidence="5">
    <location>
        <begin position="160"/>
        <end position="163"/>
    </location>
    <ligand>
        <name>NADP(+)</name>
        <dbReference type="ChEBI" id="CHEBI:58349"/>
    </ligand>
</feature>
<dbReference type="GO" id="GO:0070401">
    <property type="term" value="F:NADP+ binding"/>
    <property type="evidence" value="ECO:0007669"/>
    <property type="project" value="UniProtKB-UniRule"/>
</dbReference>
<dbReference type="HAMAP" id="MF_00956">
    <property type="entry name" value="GDP_fucose_synth"/>
    <property type="match status" value="1"/>
</dbReference>
<dbReference type="InterPro" id="IPR036291">
    <property type="entry name" value="NAD(P)-bd_dom_sf"/>
</dbReference>
<sequence length="307" mass="34565">MRIFLTGGAGMVGRNFLESPLNEGHEIFAPSSAELDLRDYDALHQYLQKTCPDYVVHCAGKVGGINANIREPVGFLVENLDIGRNVIMASKNAGVKRLLNLGSSCMYPRNYSSPLREEMILSGELEPTNEGYALAKIVAARLCDYISREDEAFQYKTLVPCNIYGRHDKFDPKNSHMVPAIIHKLHLAKQNNISEVDIWGDGHARREFLYAGDLSDCMWRALVDFEHMPQVMNVGLGMDYSVNEYYEKVAEVIGYTGHFTHDLSKPVGMKQKLVDVTKSSTWGWQAATSLQEGIALTYDFYLEKEKL</sequence>
<dbReference type="CDD" id="cd05239">
    <property type="entry name" value="GDP_FS_SDR_e"/>
    <property type="match status" value="1"/>
</dbReference>
<feature type="binding site" evidence="5">
    <location>
        <position position="184"/>
    </location>
    <ligand>
        <name>substrate</name>
    </ligand>
</feature>
<comment type="catalytic activity">
    <reaction evidence="5">
        <text>GDP-beta-L-fucose + NADP(+) = GDP-4-dehydro-alpha-D-rhamnose + NADPH + H(+)</text>
        <dbReference type="Rhea" id="RHEA:18885"/>
        <dbReference type="ChEBI" id="CHEBI:15378"/>
        <dbReference type="ChEBI" id="CHEBI:57273"/>
        <dbReference type="ChEBI" id="CHEBI:57783"/>
        <dbReference type="ChEBI" id="CHEBI:57964"/>
        <dbReference type="ChEBI" id="CHEBI:58349"/>
        <dbReference type="EC" id="1.1.1.271"/>
    </reaction>
</comment>
<dbReference type="GO" id="GO:0050577">
    <property type="term" value="F:GDP-L-fucose synthase activity"/>
    <property type="evidence" value="ECO:0007669"/>
    <property type="project" value="UniProtKB-UniRule"/>
</dbReference>
<name>A0A2N5XTL5_9HYPH</name>
<reference evidence="7 8" key="1">
    <citation type="submission" date="2018-01" db="EMBL/GenBank/DDBJ databases">
        <title>The draft genome sequence of Cohaesibacter sp. H1304.</title>
        <authorList>
            <person name="Wang N.-N."/>
            <person name="Du Z.-J."/>
        </authorList>
    </citation>
    <scope>NUCLEOTIDE SEQUENCE [LARGE SCALE GENOMIC DNA]</scope>
    <source>
        <strain evidence="7 8">H1304</strain>
    </source>
</reference>
<feature type="binding site" evidence="5">
    <location>
        <position position="136"/>
    </location>
    <ligand>
        <name>NADP(+)</name>
        <dbReference type="ChEBI" id="CHEBI:58349"/>
    </ligand>
</feature>
<dbReference type="GO" id="GO:0016853">
    <property type="term" value="F:isomerase activity"/>
    <property type="evidence" value="ECO:0007669"/>
    <property type="project" value="UniProtKB-KW"/>
</dbReference>
<proteinExistence type="inferred from homology"/>
<keyword evidence="8" id="KW-1185">Reference proteome</keyword>
<dbReference type="EC" id="1.1.1.271" evidence="5"/>
<dbReference type="EMBL" id="PKUQ01000014">
    <property type="protein sequence ID" value="PLW77843.1"/>
    <property type="molecule type" value="Genomic_DNA"/>
</dbReference>